<organism evidence="13 14">
    <name type="scientific">Brevundimonas staleyi</name>
    <dbReference type="NCBI Taxonomy" id="74326"/>
    <lineage>
        <taxon>Bacteria</taxon>
        <taxon>Pseudomonadati</taxon>
        <taxon>Pseudomonadota</taxon>
        <taxon>Alphaproteobacteria</taxon>
        <taxon>Caulobacterales</taxon>
        <taxon>Caulobacteraceae</taxon>
        <taxon>Brevundimonas</taxon>
    </lineage>
</organism>
<accession>A0ABW0FW36</accession>
<dbReference type="SUPFAM" id="SSF55874">
    <property type="entry name" value="ATPase domain of HSP90 chaperone/DNA topoisomerase II/histidine kinase"/>
    <property type="match status" value="1"/>
</dbReference>
<evidence type="ECO:0000313" key="13">
    <source>
        <dbReference type="EMBL" id="MFC5345133.1"/>
    </source>
</evidence>
<dbReference type="CDD" id="cd18774">
    <property type="entry name" value="PDC2_HK_sensor"/>
    <property type="match status" value="1"/>
</dbReference>
<keyword evidence="5 13" id="KW-0808">Transferase</keyword>
<evidence type="ECO:0000256" key="4">
    <source>
        <dbReference type="ARBA" id="ARBA00022553"/>
    </source>
</evidence>
<keyword evidence="4" id="KW-0597">Phosphoprotein</keyword>
<gene>
    <name evidence="13" type="ORF">ACFPIE_14535</name>
</gene>
<keyword evidence="8" id="KW-0067">ATP-binding</keyword>
<feature type="domain" description="HAMP" evidence="12">
    <location>
        <begin position="326"/>
        <end position="380"/>
    </location>
</feature>
<evidence type="ECO:0000256" key="9">
    <source>
        <dbReference type="SAM" id="MobiDB-lite"/>
    </source>
</evidence>
<evidence type="ECO:0000256" key="8">
    <source>
        <dbReference type="ARBA" id="ARBA00022840"/>
    </source>
</evidence>
<feature type="domain" description="Histidine kinase" evidence="11">
    <location>
        <begin position="395"/>
        <end position="586"/>
    </location>
</feature>
<comment type="subcellular location">
    <subcellularLocation>
        <location evidence="2">Membrane</location>
    </subcellularLocation>
</comment>
<sequence>MASSGPARGRIARRAASSIGRFWARGVTAPRVQGIRFRLGLAMAIALLPILLLGAFQAQAEFRRQAEDRRADLQYAAERTAQAAKARLESASVLLSAMAPEAAGPDCGPRLAGLVQRLDGYDALYRIGLGGQTICDSRPAPLVDGGVRFTDRPWFQRLRAGEEVTLARASDELSDEPALVIGARWERPRGVFAGAMAAVLPLSEFQPDVTDPALPEDAEAALTDAEGRVLVSTNVRAFTLKEGPGLLGWVERARQGQSAVFEADDATGEHRDYAGAALAGRDVYVVISAPSPGLLSWARLNPIGVLLLPLAAWVTAFAAVMLVSERIVVRWLDYLERIAALYARGRYSVRPVQAAHAPAEIRLLAQTLDELAEAIAARDRSLNESLSEKDALMREIHHRVKNNLQIISSLLSMQQRALKDEPAKAALGDTRQRISALALIYRTLYQSDDIRHADAREFLTELTGQMVASESGRGYAVTSAIDADSLVVDPDKLAPLALWLVEAITNAQKHAFAGRGGALKVRFRVHGDTSTLEVEDDGPGLTEEAARAGVGRTLMGAFAKQLRGEAELLPAPNGGTIARMVFATPEAVVPTNPDDLKPSDAPVRPGTLSRTSR</sequence>
<keyword evidence="6" id="KW-0547">Nucleotide-binding</keyword>
<dbReference type="Proteomes" id="UP001596152">
    <property type="component" value="Unassembled WGS sequence"/>
</dbReference>
<dbReference type="InterPro" id="IPR036890">
    <property type="entry name" value="HATPase_C_sf"/>
</dbReference>
<keyword evidence="10" id="KW-0812">Transmembrane</keyword>
<evidence type="ECO:0000256" key="5">
    <source>
        <dbReference type="ARBA" id="ARBA00022679"/>
    </source>
</evidence>
<evidence type="ECO:0000256" key="2">
    <source>
        <dbReference type="ARBA" id="ARBA00004370"/>
    </source>
</evidence>
<dbReference type="RefSeq" id="WP_374037628.1">
    <property type="nucleotide sequence ID" value="NZ_CP169082.1"/>
</dbReference>
<evidence type="ECO:0000256" key="3">
    <source>
        <dbReference type="ARBA" id="ARBA00012438"/>
    </source>
</evidence>
<dbReference type="SMART" id="SM00387">
    <property type="entry name" value="HATPase_c"/>
    <property type="match status" value="1"/>
</dbReference>
<evidence type="ECO:0000259" key="11">
    <source>
        <dbReference type="PROSITE" id="PS50109"/>
    </source>
</evidence>
<keyword evidence="10" id="KW-0472">Membrane</keyword>
<dbReference type="Gene3D" id="3.30.565.10">
    <property type="entry name" value="Histidine kinase-like ATPase, C-terminal domain"/>
    <property type="match status" value="1"/>
</dbReference>
<dbReference type="InterPro" id="IPR003660">
    <property type="entry name" value="HAMP_dom"/>
</dbReference>
<keyword evidence="10" id="KW-1133">Transmembrane helix</keyword>
<dbReference type="PROSITE" id="PS50109">
    <property type="entry name" value="HIS_KIN"/>
    <property type="match status" value="1"/>
</dbReference>
<dbReference type="EMBL" id="JBHSLF010000039">
    <property type="protein sequence ID" value="MFC5345133.1"/>
    <property type="molecule type" value="Genomic_DNA"/>
</dbReference>
<dbReference type="InterPro" id="IPR011495">
    <property type="entry name" value="Sig_transdc_His_kin_sub2_dim/P"/>
</dbReference>
<name>A0ABW0FW36_9CAUL</name>
<evidence type="ECO:0000256" key="1">
    <source>
        <dbReference type="ARBA" id="ARBA00000085"/>
    </source>
</evidence>
<dbReference type="EC" id="2.7.13.3" evidence="3"/>
<comment type="caution">
    <text evidence="13">The sequence shown here is derived from an EMBL/GenBank/DDBJ whole genome shotgun (WGS) entry which is preliminary data.</text>
</comment>
<feature type="region of interest" description="Disordered" evidence="9">
    <location>
        <begin position="589"/>
        <end position="613"/>
    </location>
</feature>
<dbReference type="PANTHER" id="PTHR41523">
    <property type="entry name" value="TWO-COMPONENT SYSTEM SENSOR PROTEIN"/>
    <property type="match status" value="1"/>
</dbReference>
<dbReference type="InterPro" id="IPR003594">
    <property type="entry name" value="HATPase_dom"/>
</dbReference>
<dbReference type="CDD" id="cd12914">
    <property type="entry name" value="PDC1_DGC_like"/>
    <property type="match status" value="1"/>
</dbReference>
<keyword evidence="14" id="KW-1185">Reference proteome</keyword>
<evidence type="ECO:0000259" key="12">
    <source>
        <dbReference type="PROSITE" id="PS50885"/>
    </source>
</evidence>
<evidence type="ECO:0000256" key="10">
    <source>
        <dbReference type="SAM" id="Phobius"/>
    </source>
</evidence>
<dbReference type="InterPro" id="IPR005467">
    <property type="entry name" value="His_kinase_dom"/>
</dbReference>
<protein>
    <recommendedName>
        <fullName evidence="3">histidine kinase</fullName>
        <ecNumber evidence="3">2.7.13.3</ecNumber>
    </recommendedName>
</protein>
<dbReference type="PROSITE" id="PS50885">
    <property type="entry name" value="HAMP"/>
    <property type="match status" value="1"/>
</dbReference>
<evidence type="ECO:0000256" key="7">
    <source>
        <dbReference type="ARBA" id="ARBA00022777"/>
    </source>
</evidence>
<evidence type="ECO:0000256" key="6">
    <source>
        <dbReference type="ARBA" id="ARBA00022741"/>
    </source>
</evidence>
<evidence type="ECO:0000313" key="14">
    <source>
        <dbReference type="Proteomes" id="UP001596152"/>
    </source>
</evidence>
<dbReference type="Gene3D" id="3.30.450.20">
    <property type="entry name" value="PAS domain"/>
    <property type="match status" value="2"/>
</dbReference>
<proteinExistence type="predicted"/>
<dbReference type="GO" id="GO:0004673">
    <property type="term" value="F:protein histidine kinase activity"/>
    <property type="evidence" value="ECO:0007669"/>
    <property type="project" value="UniProtKB-EC"/>
</dbReference>
<reference evidence="14" key="1">
    <citation type="journal article" date="2019" name="Int. J. Syst. Evol. Microbiol.">
        <title>The Global Catalogue of Microorganisms (GCM) 10K type strain sequencing project: providing services to taxonomists for standard genome sequencing and annotation.</title>
        <authorList>
            <consortium name="The Broad Institute Genomics Platform"/>
            <consortium name="The Broad Institute Genome Sequencing Center for Infectious Disease"/>
            <person name="Wu L."/>
            <person name="Ma J."/>
        </authorList>
    </citation>
    <scope>NUCLEOTIDE SEQUENCE [LARGE SCALE GENOMIC DNA]</scope>
    <source>
        <strain evidence="14">JCM 12125</strain>
    </source>
</reference>
<dbReference type="Pfam" id="PF07568">
    <property type="entry name" value="HisKA_2"/>
    <property type="match status" value="1"/>
</dbReference>
<comment type="catalytic activity">
    <reaction evidence="1">
        <text>ATP + protein L-histidine = ADP + protein N-phospho-L-histidine.</text>
        <dbReference type="EC" id="2.7.13.3"/>
    </reaction>
</comment>
<dbReference type="Pfam" id="PF02518">
    <property type="entry name" value="HATPase_c"/>
    <property type="match status" value="1"/>
</dbReference>
<dbReference type="PANTHER" id="PTHR41523:SF8">
    <property type="entry name" value="ETHYLENE RESPONSE SENSOR PROTEIN"/>
    <property type="match status" value="1"/>
</dbReference>
<keyword evidence="7 13" id="KW-0418">Kinase</keyword>
<feature type="transmembrane region" description="Helical" evidence="10">
    <location>
        <begin position="35"/>
        <end position="56"/>
    </location>
</feature>